<dbReference type="EMBL" id="JAEAGR010000026">
    <property type="protein sequence ID" value="MBH1942539.1"/>
    <property type="molecule type" value="Genomic_DNA"/>
</dbReference>
<proteinExistence type="predicted"/>
<dbReference type="Proteomes" id="UP000623269">
    <property type="component" value="Unassembled WGS sequence"/>
</dbReference>
<reference evidence="1" key="1">
    <citation type="submission" date="2020-12" db="EMBL/GenBank/DDBJ databases">
        <title>M. sibirica DSM 26468T genome.</title>
        <authorList>
            <person name="Thieme N."/>
            <person name="Rettenmaier R."/>
            <person name="Zverlov V."/>
            <person name="Liebl W."/>
        </authorList>
    </citation>
    <scope>NUCLEOTIDE SEQUENCE</scope>
    <source>
        <strain evidence="1">DSM 26468</strain>
    </source>
</reference>
<name>A0A8J7H6J4_9FIRM</name>
<sequence>MNGSKRRYNFINELSRSDQRMNEVIRMHFWSNPAAACCCGSARRNVSD</sequence>
<dbReference type="RefSeq" id="WP_197662793.1">
    <property type="nucleotide sequence ID" value="NZ_JAEAGR010000026.1"/>
</dbReference>
<organism evidence="1 2">
    <name type="scientific">Mobilitalea sibirica</name>
    <dbReference type="NCBI Taxonomy" id="1462919"/>
    <lineage>
        <taxon>Bacteria</taxon>
        <taxon>Bacillati</taxon>
        <taxon>Bacillota</taxon>
        <taxon>Clostridia</taxon>
        <taxon>Lachnospirales</taxon>
        <taxon>Lachnospiraceae</taxon>
        <taxon>Mobilitalea</taxon>
    </lineage>
</organism>
<evidence type="ECO:0000313" key="1">
    <source>
        <dbReference type="EMBL" id="MBH1942539.1"/>
    </source>
</evidence>
<gene>
    <name evidence="1" type="ORF">I5677_16730</name>
</gene>
<comment type="caution">
    <text evidence="1">The sequence shown here is derived from an EMBL/GenBank/DDBJ whole genome shotgun (WGS) entry which is preliminary data.</text>
</comment>
<evidence type="ECO:0000313" key="2">
    <source>
        <dbReference type="Proteomes" id="UP000623269"/>
    </source>
</evidence>
<accession>A0A8J7H6J4</accession>
<protein>
    <submittedName>
        <fullName evidence="1">Uncharacterized protein</fullName>
    </submittedName>
</protein>
<dbReference type="AlphaFoldDB" id="A0A8J7H6J4"/>
<keyword evidence="2" id="KW-1185">Reference proteome</keyword>